<gene>
    <name evidence="1" type="ORF">M404DRAFT_568839</name>
</gene>
<keyword evidence="2" id="KW-1185">Reference proteome</keyword>
<protein>
    <submittedName>
        <fullName evidence="1">Uncharacterized protein</fullName>
    </submittedName>
</protein>
<dbReference type="Proteomes" id="UP000054217">
    <property type="component" value="Unassembled WGS sequence"/>
</dbReference>
<dbReference type="HOGENOM" id="CLU_631792_0_0_1"/>
<accession>A0A0C3PWJ5</accession>
<evidence type="ECO:0000313" key="2">
    <source>
        <dbReference type="Proteomes" id="UP000054217"/>
    </source>
</evidence>
<proteinExistence type="predicted"/>
<dbReference type="InParanoid" id="A0A0C3PWJ5"/>
<dbReference type="AlphaFoldDB" id="A0A0C3PWJ5"/>
<sequence>MSTIENAVTLLRQLVGQQAAHKHLKDMVDNIASCLVLLNSSRPSPQATEKLRSVLREPFQPLYHAYPGPALQLTSAVLSNILGEKLSDAYIHGDPKLYAEWDKTAYVLLSGVLDALEKPANDPFKVEVGRYLYPTICGFFFRERSQSAPPFSIELSVTAVSILSEAARGQRSNQVFLRDRAYLGPARLGIMISTSRDYLIMESLLTLFARLLSTGRVADGGSTRTQFVQETLGSSELFKCNEELVRILHEASTSDWNTIATQLITALAKSDITYPQPFSVKEINACGHVFPQPDASDRLLLDRQGFLANVILPMDDVCDSLMVPYGHIQTVNVGTPATAVNAVVVVVGLSSAPKIGNTTLKVDNGEFCLTFSLGREDLSRFMETLRRRGIGKLTFNNPAPRARKPKKSISLASEVKFASDSSLPPPTADFQEKVKRVEEGSVLDFSSVLMI</sequence>
<dbReference type="OrthoDB" id="3270368at2759"/>
<reference evidence="2" key="2">
    <citation type="submission" date="2015-01" db="EMBL/GenBank/DDBJ databases">
        <title>Evolutionary Origins and Diversification of the Mycorrhizal Mutualists.</title>
        <authorList>
            <consortium name="DOE Joint Genome Institute"/>
            <consortium name="Mycorrhizal Genomics Consortium"/>
            <person name="Kohler A."/>
            <person name="Kuo A."/>
            <person name="Nagy L.G."/>
            <person name="Floudas D."/>
            <person name="Copeland A."/>
            <person name="Barry K.W."/>
            <person name="Cichocki N."/>
            <person name="Veneault-Fourrey C."/>
            <person name="LaButti K."/>
            <person name="Lindquist E.A."/>
            <person name="Lipzen A."/>
            <person name="Lundell T."/>
            <person name="Morin E."/>
            <person name="Murat C."/>
            <person name="Riley R."/>
            <person name="Ohm R."/>
            <person name="Sun H."/>
            <person name="Tunlid A."/>
            <person name="Henrissat B."/>
            <person name="Grigoriev I.V."/>
            <person name="Hibbett D.S."/>
            <person name="Martin F."/>
        </authorList>
    </citation>
    <scope>NUCLEOTIDE SEQUENCE [LARGE SCALE GENOMIC DNA]</scope>
    <source>
        <strain evidence="2">Marx 270</strain>
    </source>
</reference>
<reference evidence="1 2" key="1">
    <citation type="submission" date="2014-04" db="EMBL/GenBank/DDBJ databases">
        <authorList>
            <consortium name="DOE Joint Genome Institute"/>
            <person name="Kuo A."/>
            <person name="Kohler A."/>
            <person name="Costa M.D."/>
            <person name="Nagy L.G."/>
            <person name="Floudas D."/>
            <person name="Copeland A."/>
            <person name="Barry K.W."/>
            <person name="Cichocki N."/>
            <person name="Veneault-Fourrey C."/>
            <person name="LaButti K."/>
            <person name="Lindquist E.A."/>
            <person name="Lipzen A."/>
            <person name="Lundell T."/>
            <person name="Morin E."/>
            <person name="Murat C."/>
            <person name="Sun H."/>
            <person name="Tunlid A."/>
            <person name="Henrissat B."/>
            <person name="Grigoriev I.V."/>
            <person name="Hibbett D.S."/>
            <person name="Martin F."/>
            <person name="Nordberg H.P."/>
            <person name="Cantor M.N."/>
            <person name="Hua S.X."/>
        </authorList>
    </citation>
    <scope>NUCLEOTIDE SEQUENCE [LARGE SCALE GENOMIC DNA]</scope>
    <source>
        <strain evidence="1 2">Marx 270</strain>
    </source>
</reference>
<organism evidence="1 2">
    <name type="scientific">Pisolithus tinctorius Marx 270</name>
    <dbReference type="NCBI Taxonomy" id="870435"/>
    <lineage>
        <taxon>Eukaryota</taxon>
        <taxon>Fungi</taxon>
        <taxon>Dikarya</taxon>
        <taxon>Basidiomycota</taxon>
        <taxon>Agaricomycotina</taxon>
        <taxon>Agaricomycetes</taxon>
        <taxon>Agaricomycetidae</taxon>
        <taxon>Boletales</taxon>
        <taxon>Sclerodermatineae</taxon>
        <taxon>Pisolithaceae</taxon>
        <taxon>Pisolithus</taxon>
    </lineage>
</organism>
<name>A0A0C3PWJ5_PISTI</name>
<dbReference type="STRING" id="870435.A0A0C3PWJ5"/>
<dbReference type="EMBL" id="KN831946">
    <property type="protein sequence ID" value="KIO13294.1"/>
    <property type="molecule type" value="Genomic_DNA"/>
</dbReference>
<evidence type="ECO:0000313" key="1">
    <source>
        <dbReference type="EMBL" id="KIO13294.1"/>
    </source>
</evidence>